<proteinExistence type="predicted"/>
<evidence type="ECO:0000313" key="1">
    <source>
        <dbReference type="EMBL" id="CAG9623725.1"/>
    </source>
</evidence>
<name>A0ABN8ALD7_9BACI</name>
<comment type="caution">
    <text evidence="1">The sequence shown here is derived from an EMBL/GenBank/DDBJ whole genome shotgun (WGS) entry which is preliminary data.</text>
</comment>
<accession>A0ABN8ALD7</accession>
<reference evidence="1 2" key="1">
    <citation type="submission" date="2021-10" db="EMBL/GenBank/DDBJ databases">
        <authorList>
            <person name="Criscuolo A."/>
        </authorList>
    </citation>
    <scope>NUCLEOTIDE SEQUENCE [LARGE SCALE GENOMIC DNA]</scope>
    <source>
        <strain evidence="2">CIP 111883</strain>
    </source>
</reference>
<keyword evidence="2" id="KW-1185">Reference proteome</keyword>
<gene>
    <name evidence="1" type="ORF">BACCIP111883_04557</name>
</gene>
<sequence>MWQFLDGAYTIDTNNARIVTLEEMLVIGGSLSLLWDLPIYHLLG</sequence>
<dbReference type="Proteomes" id="UP000789833">
    <property type="component" value="Unassembled WGS sequence"/>
</dbReference>
<organism evidence="1 2">
    <name type="scientific">Sutcliffiella rhizosphaerae</name>
    <dbReference type="NCBI Taxonomy" id="2880967"/>
    <lineage>
        <taxon>Bacteria</taxon>
        <taxon>Bacillati</taxon>
        <taxon>Bacillota</taxon>
        <taxon>Bacilli</taxon>
        <taxon>Bacillales</taxon>
        <taxon>Bacillaceae</taxon>
        <taxon>Sutcliffiella</taxon>
    </lineage>
</organism>
<protein>
    <submittedName>
        <fullName evidence="1">Uncharacterized protein</fullName>
    </submittedName>
</protein>
<evidence type="ECO:0000313" key="2">
    <source>
        <dbReference type="Proteomes" id="UP000789833"/>
    </source>
</evidence>
<dbReference type="EMBL" id="CAKJTJ010000069">
    <property type="protein sequence ID" value="CAG9623725.1"/>
    <property type="molecule type" value="Genomic_DNA"/>
</dbReference>
<dbReference type="RefSeq" id="WP_263458280.1">
    <property type="nucleotide sequence ID" value="NZ_CAKJTJ010000069.1"/>
</dbReference>